<proteinExistence type="predicted"/>
<feature type="transmembrane region" description="Helical" evidence="8">
    <location>
        <begin position="299"/>
        <end position="317"/>
    </location>
</feature>
<protein>
    <submittedName>
        <fullName evidence="10">PMT family glycosyltransferase, 4-amino-4-deoxy-L-arabinose transferase</fullName>
    </submittedName>
</protein>
<reference evidence="10" key="1">
    <citation type="submission" date="2012-02" db="EMBL/GenBank/DDBJ databases">
        <title>The complete genome of Solitalea canadensis DSM 3403.</title>
        <authorList>
            <consortium name="US DOE Joint Genome Institute (JGI-PGF)"/>
            <person name="Lucas S."/>
            <person name="Copeland A."/>
            <person name="Lapidus A."/>
            <person name="Glavina del Rio T."/>
            <person name="Dalin E."/>
            <person name="Tice H."/>
            <person name="Bruce D."/>
            <person name="Goodwin L."/>
            <person name="Pitluck S."/>
            <person name="Peters L."/>
            <person name="Ovchinnikova G."/>
            <person name="Lu M."/>
            <person name="Kyrpides N."/>
            <person name="Mavromatis K."/>
            <person name="Ivanova N."/>
            <person name="Brettin T."/>
            <person name="Detter J.C."/>
            <person name="Han C."/>
            <person name="Larimer F."/>
            <person name="Land M."/>
            <person name="Hauser L."/>
            <person name="Markowitz V."/>
            <person name="Cheng J.-F."/>
            <person name="Hugenholtz P."/>
            <person name="Woyke T."/>
            <person name="Wu D."/>
            <person name="Spring S."/>
            <person name="Schroeder M."/>
            <person name="Kopitz M."/>
            <person name="Brambilla E."/>
            <person name="Klenk H.-P."/>
            <person name="Eisen J.A."/>
        </authorList>
    </citation>
    <scope>NUCLEOTIDE SEQUENCE</scope>
    <source>
        <strain evidence="10">DSM 3403</strain>
    </source>
</reference>
<dbReference type="PANTHER" id="PTHR33908:SF3">
    <property type="entry name" value="UNDECAPRENYL PHOSPHATE-ALPHA-4-AMINO-4-DEOXY-L-ARABINOSE ARABINOSYL TRANSFERASE"/>
    <property type="match status" value="1"/>
</dbReference>
<evidence type="ECO:0000313" key="11">
    <source>
        <dbReference type="Proteomes" id="UP000007590"/>
    </source>
</evidence>
<dbReference type="RefSeq" id="WP_014681796.1">
    <property type="nucleotide sequence ID" value="NC_017770.1"/>
</dbReference>
<dbReference type="GO" id="GO:0010041">
    <property type="term" value="P:response to iron(III) ion"/>
    <property type="evidence" value="ECO:0007669"/>
    <property type="project" value="TreeGrafter"/>
</dbReference>
<dbReference type="GO" id="GO:0016763">
    <property type="term" value="F:pentosyltransferase activity"/>
    <property type="evidence" value="ECO:0007669"/>
    <property type="project" value="TreeGrafter"/>
</dbReference>
<dbReference type="STRING" id="929556.Solca_3569"/>
<comment type="subcellular location">
    <subcellularLocation>
        <location evidence="1">Cell membrane</location>
        <topology evidence="1">Multi-pass membrane protein</topology>
    </subcellularLocation>
</comment>
<keyword evidence="11" id="KW-1185">Reference proteome</keyword>
<feature type="transmembrane region" description="Helical" evidence="8">
    <location>
        <begin position="90"/>
        <end position="109"/>
    </location>
</feature>
<feature type="transmembrane region" description="Helical" evidence="8">
    <location>
        <begin position="411"/>
        <end position="431"/>
    </location>
</feature>
<feature type="transmembrane region" description="Helical" evidence="8">
    <location>
        <begin position="329"/>
        <end position="344"/>
    </location>
</feature>
<evidence type="ECO:0000256" key="7">
    <source>
        <dbReference type="ARBA" id="ARBA00023136"/>
    </source>
</evidence>
<dbReference type="AlphaFoldDB" id="H8KSM2"/>
<evidence type="ECO:0000256" key="1">
    <source>
        <dbReference type="ARBA" id="ARBA00004651"/>
    </source>
</evidence>
<dbReference type="HOGENOM" id="CLU_019200_0_0_10"/>
<keyword evidence="3" id="KW-0328">Glycosyltransferase</keyword>
<feature type="transmembrane region" description="Helical" evidence="8">
    <location>
        <begin position="212"/>
        <end position="232"/>
    </location>
</feature>
<dbReference type="Proteomes" id="UP000007590">
    <property type="component" value="Chromosome"/>
</dbReference>
<dbReference type="EMBL" id="CP003349">
    <property type="protein sequence ID" value="AFD08573.1"/>
    <property type="molecule type" value="Genomic_DNA"/>
</dbReference>
<feature type="transmembrane region" description="Helical" evidence="8">
    <location>
        <begin position="356"/>
        <end position="373"/>
    </location>
</feature>
<dbReference type="GO" id="GO:0009103">
    <property type="term" value="P:lipopolysaccharide biosynthetic process"/>
    <property type="evidence" value="ECO:0007669"/>
    <property type="project" value="UniProtKB-ARBA"/>
</dbReference>
<dbReference type="KEGG" id="scn:Solca_3569"/>
<feature type="transmembrane region" description="Helical" evidence="8">
    <location>
        <begin position="145"/>
        <end position="161"/>
    </location>
</feature>
<dbReference type="PANTHER" id="PTHR33908">
    <property type="entry name" value="MANNOSYLTRANSFERASE YKCB-RELATED"/>
    <property type="match status" value="1"/>
</dbReference>
<sequence>MSEPLLKNRINNRYVLPLVVLIAAACYFFNLGKPPIYILDEAKNAQCAREMFERGDYIVPTFNGELRTDKPVLHYYFMIAAYKMFGVSEFSARFFSAVFGVLTVISLFWFTRRFLGSRVALFATLVWLASININLEFHFAVPDPYLIFFISTALFAVYTFLETGKKGWLWIFYALLGLGTLTKGPIAIALPGLIVLLYLLCQWRISIKTLFGEMQPFIGLLIILLIAAPWYLAVHNATDGAWTRGFFLEHNFDRFSAIKEGHGGFWGLTVVFVLLGLLPFAVFCIQAFFKTYEQIKHPFIQFSTVVAIVFIVFFTISKTKLPNYTMPSYPFYAVLIGNYLVVLTDTTRRSLTRSMIAYVLLCVALPVALFLVIKQEEPIAHLSHLAFWFGILTVGAIISTGYFIYSRWNHLVYSIAGTFILMNIVFMGWIYPSAYNENPINRSLNLIDQQKAIAAYKLYNPGYNFYLRKNIVRFEDTTSLRKFISEHPDLTLIAREEHEGVLKALGLKRVFAGKDIFESPITVLFKKQ</sequence>
<evidence type="ECO:0000256" key="8">
    <source>
        <dbReference type="SAM" id="Phobius"/>
    </source>
</evidence>
<keyword evidence="2" id="KW-1003">Cell membrane</keyword>
<feature type="transmembrane region" description="Helical" evidence="8">
    <location>
        <begin position="385"/>
        <end position="404"/>
    </location>
</feature>
<keyword evidence="6 8" id="KW-1133">Transmembrane helix</keyword>
<evidence type="ECO:0000256" key="5">
    <source>
        <dbReference type="ARBA" id="ARBA00022692"/>
    </source>
</evidence>
<dbReference type="InterPro" id="IPR038731">
    <property type="entry name" value="RgtA/B/C-like"/>
</dbReference>
<feature type="transmembrane region" description="Helical" evidence="8">
    <location>
        <begin position="14"/>
        <end position="31"/>
    </location>
</feature>
<evidence type="ECO:0000256" key="3">
    <source>
        <dbReference type="ARBA" id="ARBA00022676"/>
    </source>
</evidence>
<gene>
    <name evidence="10" type="ordered locus">Solca_3569</name>
</gene>
<evidence type="ECO:0000259" key="9">
    <source>
        <dbReference type="Pfam" id="PF13231"/>
    </source>
</evidence>
<evidence type="ECO:0000256" key="2">
    <source>
        <dbReference type="ARBA" id="ARBA00022475"/>
    </source>
</evidence>
<keyword evidence="4 10" id="KW-0808">Transferase</keyword>
<dbReference type="PROSITE" id="PS51257">
    <property type="entry name" value="PROKAR_LIPOPROTEIN"/>
    <property type="match status" value="1"/>
</dbReference>
<keyword evidence="7 8" id="KW-0472">Membrane</keyword>
<dbReference type="GO" id="GO:0005886">
    <property type="term" value="C:plasma membrane"/>
    <property type="evidence" value="ECO:0007669"/>
    <property type="project" value="UniProtKB-SubCell"/>
</dbReference>
<evidence type="ECO:0000256" key="4">
    <source>
        <dbReference type="ARBA" id="ARBA00022679"/>
    </source>
</evidence>
<organism evidence="10 11">
    <name type="scientific">Solitalea canadensis (strain ATCC 29591 / DSM 3403 / JCM 21819 / LMG 8368 / NBRC 15130 / NCIMB 12057 / USAM 9D)</name>
    <name type="common">Flexibacter canadensis</name>
    <dbReference type="NCBI Taxonomy" id="929556"/>
    <lineage>
        <taxon>Bacteria</taxon>
        <taxon>Pseudomonadati</taxon>
        <taxon>Bacteroidota</taxon>
        <taxon>Sphingobacteriia</taxon>
        <taxon>Sphingobacteriales</taxon>
        <taxon>Sphingobacteriaceae</taxon>
        <taxon>Solitalea</taxon>
    </lineage>
</organism>
<dbReference type="InterPro" id="IPR050297">
    <property type="entry name" value="LipidA_mod_glycosyltrf_83"/>
</dbReference>
<feature type="transmembrane region" description="Helical" evidence="8">
    <location>
        <begin position="167"/>
        <end position="200"/>
    </location>
</feature>
<dbReference type="eggNOG" id="COG1807">
    <property type="taxonomic scope" value="Bacteria"/>
</dbReference>
<dbReference type="TCDB" id="9.B.142.2.6">
    <property type="family name" value="the integral membrane glycosyltransferase family 39 (gt39) family"/>
</dbReference>
<feature type="transmembrane region" description="Helical" evidence="8">
    <location>
        <begin position="265"/>
        <end position="287"/>
    </location>
</feature>
<feature type="domain" description="Glycosyltransferase RgtA/B/C/D-like" evidence="9">
    <location>
        <begin position="69"/>
        <end position="230"/>
    </location>
</feature>
<accession>H8KSM2</accession>
<dbReference type="OrthoDB" id="8353433at2"/>
<dbReference type="Pfam" id="PF13231">
    <property type="entry name" value="PMT_2"/>
    <property type="match status" value="1"/>
</dbReference>
<evidence type="ECO:0000313" key="10">
    <source>
        <dbReference type="EMBL" id="AFD08573.1"/>
    </source>
</evidence>
<evidence type="ECO:0000256" key="6">
    <source>
        <dbReference type="ARBA" id="ARBA00022989"/>
    </source>
</evidence>
<name>H8KSM2_SOLCM</name>
<keyword evidence="5 8" id="KW-0812">Transmembrane</keyword>